<organism evidence="2 3">
    <name type="scientific">Domibacillus mangrovi</name>
    <dbReference type="NCBI Taxonomy" id="1714354"/>
    <lineage>
        <taxon>Bacteria</taxon>
        <taxon>Bacillati</taxon>
        <taxon>Bacillota</taxon>
        <taxon>Bacilli</taxon>
        <taxon>Bacillales</taxon>
        <taxon>Bacillaceae</taxon>
        <taxon>Domibacillus</taxon>
    </lineage>
</organism>
<dbReference type="STRING" id="1714354.BLL40_13925"/>
<evidence type="ECO:0000313" key="2">
    <source>
        <dbReference type="EMBL" id="OKL35676.1"/>
    </source>
</evidence>
<gene>
    <name evidence="2" type="ORF">BLL40_13925</name>
</gene>
<keyword evidence="1" id="KW-1133">Transmembrane helix</keyword>
<dbReference type="Pfam" id="PF26310">
    <property type="entry name" value="YczF"/>
    <property type="match status" value="1"/>
</dbReference>
<protein>
    <submittedName>
        <fullName evidence="2">Uncharacterized protein</fullName>
    </submittedName>
</protein>
<keyword evidence="1" id="KW-0812">Transmembrane</keyword>
<dbReference type="AlphaFoldDB" id="A0A1Q5P0F5"/>
<reference evidence="2 3" key="1">
    <citation type="submission" date="2016-12" db="EMBL/GenBank/DDBJ databases">
        <title>Domibacillus sp. SAOS 44 whole genome sequencing.</title>
        <authorList>
            <person name="Verma A."/>
            <person name="Krishnamurthi S."/>
        </authorList>
    </citation>
    <scope>NUCLEOTIDE SEQUENCE [LARGE SCALE GENOMIC DNA]</scope>
    <source>
        <strain evidence="2 3">SAOS 44</strain>
    </source>
</reference>
<keyword evidence="3" id="KW-1185">Reference proteome</keyword>
<accession>A0A1Q5P0F5</accession>
<comment type="caution">
    <text evidence="2">The sequence shown here is derived from an EMBL/GenBank/DDBJ whole genome shotgun (WGS) entry which is preliminary data.</text>
</comment>
<evidence type="ECO:0000256" key="1">
    <source>
        <dbReference type="SAM" id="Phobius"/>
    </source>
</evidence>
<proteinExistence type="predicted"/>
<dbReference type="InterPro" id="IPR058725">
    <property type="entry name" value="YczF"/>
</dbReference>
<keyword evidence="1" id="KW-0472">Membrane</keyword>
<sequence length="74" mass="8672">MKNISISMFILICLLLCILGIDKVLGLNMRASLRTATNPFYVMHIGELVIFYILIMMMFVRPFLDFYHKRKGNK</sequence>
<dbReference type="Proteomes" id="UP000186524">
    <property type="component" value="Unassembled WGS sequence"/>
</dbReference>
<evidence type="ECO:0000313" key="3">
    <source>
        <dbReference type="Proteomes" id="UP000186524"/>
    </source>
</evidence>
<feature type="transmembrane region" description="Helical" evidence="1">
    <location>
        <begin position="42"/>
        <end position="64"/>
    </location>
</feature>
<dbReference type="EMBL" id="MRWQ01000014">
    <property type="protein sequence ID" value="OKL35676.1"/>
    <property type="molecule type" value="Genomic_DNA"/>
</dbReference>
<name>A0A1Q5P0F5_9BACI</name>